<protein>
    <submittedName>
        <fullName evidence="2">Phorbol-ester/DAG-type domain-containing protein</fullName>
    </submittedName>
</protein>
<reference evidence="2" key="1">
    <citation type="submission" date="2016-11" db="UniProtKB">
        <authorList>
            <consortium name="WormBaseParasite"/>
        </authorList>
    </citation>
    <scope>IDENTIFICATION</scope>
</reference>
<name>A0A1I7ZDS5_9BILA</name>
<proteinExistence type="predicted"/>
<dbReference type="AlphaFoldDB" id="A0A1I7ZDS5"/>
<evidence type="ECO:0000313" key="1">
    <source>
        <dbReference type="Proteomes" id="UP000095287"/>
    </source>
</evidence>
<organism evidence="1 2">
    <name type="scientific">Steinernema glaseri</name>
    <dbReference type="NCBI Taxonomy" id="37863"/>
    <lineage>
        <taxon>Eukaryota</taxon>
        <taxon>Metazoa</taxon>
        <taxon>Ecdysozoa</taxon>
        <taxon>Nematoda</taxon>
        <taxon>Chromadorea</taxon>
        <taxon>Rhabditida</taxon>
        <taxon>Tylenchina</taxon>
        <taxon>Panagrolaimomorpha</taxon>
        <taxon>Strongyloidoidea</taxon>
        <taxon>Steinernematidae</taxon>
        <taxon>Steinernema</taxon>
    </lineage>
</organism>
<dbReference type="WBParaSite" id="L893_g25525.t1">
    <property type="protein sequence ID" value="L893_g25525.t1"/>
    <property type="gene ID" value="L893_g25525"/>
</dbReference>
<keyword evidence="1" id="KW-1185">Reference proteome</keyword>
<dbReference type="Proteomes" id="UP000095287">
    <property type="component" value="Unplaced"/>
</dbReference>
<evidence type="ECO:0000313" key="2">
    <source>
        <dbReference type="WBParaSite" id="L893_g25525.t1"/>
    </source>
</evidence>
<sequence>MISSTRLPIGLIHQMISVPTIIKGLKKEDKRTTKKCLSTQGYSQNMIQTMKRHFFMVRLQCKMCPSMDAFEHNDARTVCSHGQFAPG</sequence>
<accession>A0A1I7ZDS5</accession>